<feature type="chain" id="PRO_5012556180" evidence="4">
    <location>
        <begin position="25"/>
        <end position="196"/>
    </location>
</feature>
<dbReference type="InterPro" id="IPR002919">
    <property type="entry name" value="TIL_dom"/>
</dbReference>
<keyword evidence="2" id="KW-1015">Disulfide bond</keyword>
<name>A0A224YRG8_9ACAR</name>
<feature type="compositionally biased region" description="Polar residues" evidence="3">
    <location>
        <begin position="41"/>
        <end position="57"/>
    </location>
</feature>
<feature type="compositionally biased region" description="Basic and acidic residues" evidence="3">
    <location>
        <begin position="101"/>
        <end position="117"/>
    </location>
</feature>
<feature type="signal peptide" evidence="4">
    <location>
        <begin position="1"/>
        <end position="24"/>
    </location>
</feature>
<proteinExistence type="predicted"/>
<dbReference type="PANTHER" id="PTHR23259">
    <property type="entry name" value="RIDDLE"/>
    <property type="match status" value="1"/>
</dbReference>
<feature type="domain" description="TIL" evidence="5">
    <location>
        <begin position="125"/>
        <end position="183"/>
    </location>
</feature>
<dbReference type="PANTHER" id="PTHR23259:SF69">
    <property type="entry name" value="GEO11767P1-RELATED"/>
    <property type="match status" value="1"/>
</dbReference>
<evidence type="ECO:0000256" key="4">
    <source>
        <dbReference type="SAM" id="SignalP"/>
    </source>
</evidence>
<keyword evidence="1" id="KW-0646">Protease inhibitor</keyword>
<sequence>MRDLAYVVLLLFPSIWLPVIHVQGYERTENTGASRGPKASLHTSKIGQGPITGTANQRPEADNNRLQIRGPHGKNEDLLRKRPLSTRPGPASYPSEGDGIQTEKPDSDRNTEEARRTNERRKRRCGTNEEFKECVSSKCSEWKCSYLWAGWPTRCTRDCRRGCFCKHGYFRTRSNHCKLGYHCFYESRLHENNRAE</sequence>
<evidence type="ECO:0000313" key="6">
    <source>
        <dbReference type="EMBL" id="MAA16432.1"/>
    </source>
</evidence>
<dbReference type="Pfam" id="PF01826">
    <property type="entry name" value="TIL"/>
    <property type="match status" value="1"/>
</dbReference>
<evidence type="ECO:0000256" key="3">
    <source>
        <dbReference type="SAM" id="MobiDB-lite"/>
    </source>
</evidence>
<reference evidence="6" key="1">
    <citation type="journal article" date="2017" name="Parasit. Vectors">
        <title>Sialotranscriptomics of Rhipicephalus zambeziensis reveals intricate expression profiles of secretory proteins and suggests tight temporal transcriptional regulation during blood-feeding.</title>
        <authorList>
            <person name="de Castro M.H."/>
            <person name="de Klerk D."/>
            <person name="Pienaar R."/>
            <person name="Rees D.J.G."/>
            <person name="Mans B.J."/>
        </authorList>
    </citation>
    <scope>NUCLEOTIDE SEQUENCE</scope>
    <source>
        <tissue evidence="6">Salivary glands</tissue>
    </source>
</reference>
<dbReference type="InterPro" id="IPR051368">
    <property type="entry name" value="SerProtInhib-TIL_Domain"/>
</dbReference>
<evidence type="ECO:0000256" key="1">
    <source>
        <dbReference type="ARBA" id="ARBA00022690"/>
    </source>
</evidence>
<accession>A0A224YRG8</accession>
<dbReference type="AlphaFoldDB" id="A0A224YRG8"/>
<evidence type="ECO:0000256" key="2">
    <source>
        <dbReference type="ARBA" id="ARBA00023157"/>
    </source>
</evidence>
<keyword evidence="4" id="KW-0732">Signal</keyword>
<dbReference type="SUPFAM" id="SSF57567">
    <property type="entry name" value="Serine protease inhibitors"/>
    <property type="match status" value="1"/>
</dbReference>
<dbReference type="CDD" id="cd19941">
    <property type="entry name" value="TIL"/>
    <property type="match status" value="1"/>
</dbReference>
<feature type="region of interest" description="Disordered" evidence="3">
    <location>
        <begin position="29"/>
        <end position="122"/>
    </location>
</feature>
<dbReference type="Gene3D" id="2.10.25.10">
    <property type="entry name" value="Laminin"/>
    <property type="match status" value="1"/>
</dbReference>
<protein>
    <submittedName>
        <fullName evidence="6">TIL domain containing protein</fullName>
    </submittedName>
</protein>
<evidence type="ECO:0000259" key="5">
    <source>
        <dbReference type="Pfam" id="PF01826"/>
    </source>
</evidence>
<dbReference type="GO" id="GO:0030414">
    <property type="term" value="F:peptidase inhibitor activity"/>
    <property type="evidence" value="ECO:0007669"/>
    <property type="project" value="UniProtKB-KW"/>
</dbReference>
<dbReference type="InterPro" id="IPR036084">
    <property type="entry name" value="Ser_inhib-like_sf"/>
</dbReference>
<dbReference type="EMBL" id="GFPF01005286">
    <property type="protein sequence ID" value="MAA16432.1"/>
    <property type="molecule type" value="Transcribed_RNA"/>
</dbReference>
<organism evidence="6">
    <name type="scientific">Rhipicephalus zambeziensis</name>
    <dbReference type="NCBI Taxonomy" id="60191"/>
    <lineage>
        <taxon>Eukaryota</taxon>
        <taxon>Metazoa</taxon>
        <taxon>Ecdysozoa</taxon>
        <taxon>Arthropoda</taxon>
        <taxon>Chelicerata</taxon>
        <taxon>Arachnida</taxon>
        <taxon>Acari</taxon>
        <taxon>Parasitiformes</taxon>
        <taxon>Ixodida</taxon>
        <taxon>Ixodoidea</taxon>
        <taxon>Ixodidae</taxon>
        <taxon>Rhipicephalinae</taxon>
        <taxon>Rhipicephalus</taxon>
        <taxon>Rhipicephalus</taxon>
    </lineage>
</organism>